<keyword evidence="3" id="KW-0132">Cell division</keyword>
<proteinExistence type="evidence at protein level"/>
<keyword evidence="9" id="KW-1185">Reference proteome</keyword>
<keyword evidence="4" id="KW-0498">Mitosis</keyword>
<gene>
    <name evidence="8" type="ORF">AGOS_AGR133C</name>
</gene>
<evidence type="ECO:0000256" key="7">
    <source>
        <dbReference type="ARBA" id="ARBA00023306"/>
    </source>
</evidence>
<dbReference type="eggNOG" id="ENOG502QQXI">
    <property type="taxonomic scope" value="Eukaryota"/>
</dbReference>
<dbReference type="InParanoid" id="Q74ZR5"/>
<dbReference type="GO" id="GO:0007064">
    <property type="term" value="P:mitotic sister chromatid cohesion"/>
    <property type="evidence" value="ECO:0007669"/>
    <property type="project" value="InterPro"/>
</dbReference>
<reference evidence="10" key="3">
    <citation type="journal article" date="2015" name="Cell Rep.">
        <title>Structural Studies Reveal the Functional Modularity of the Scc2-Scc4 Cohesin Loader.</title>
        <authorList>
            <person name="Chao W.C."/>
            <person name="Murayama Y."/>
            <person name="Munoz S."/>
            <person name="Costa A."/>
            <person name="Uhlmann F."/>
            <person name="Singleton M.R."/>
        </authorList>
    </citation>
    <scope>X-RAY CRYSTALLOGRAPHY (2.60 ANGSTROMS) OF 34-653</scope>
</reference>
<reference evidence="8 9" key="1">
    <citation type="journal article" date="2004" name="Science">
        <title>The Ashbya gossypii genome as a tool for mapping the ancient Saccharomyces cerevisiae genome.</title>
        <authorList>
            <person name="Dietrich F.S."/>
            <person name="Voegeli S."/>
            <person name="Brachat S."/>
            <person name="Lerch A."/>
            <person name="Gates K."/>
            <person name="Steiner S."/>
            <person name="Mohr C."/>
            <person name="Pohlmann R."/>
            <person name="Luedi P."/>
            <person name="Choi S."/>
            <person name="Wing R.A."/>
            <person name="Flavier A."/>
            <person name="Gaffney T.D."/>
            <person name="Philippsen P."/>
        </authorList>
    </citation>
    <scope>NUCLEOTIDE SEQUENCE [LARGE SCALE GENOMIC DNA]</scope>
    <source>
        <strain evidence="9">ATCC 10895 / CBS 109.51 / FGSC 9923 / NRRL Y-1056</strain>
    </source>
</reference>
<dbReference type="SMR" id="Q74ZR5"/>
<dbReference type="GeneID" id="4623101"/>
<evidence type="ECO:0000256" key="6">
    <source>
        <dbReference type="ARBA" id="ARBA00023242"/>
    </source>
</evidence>
<comment type="similarity">
    <text evidence="2">Belongs to the SCC4/mau-2 family.</text>
</comment>
<keyword evidence="5" id="KW-0159">Chromosome partition</keyword>
<dbReference type="GO" id="GO:0005634">
    <property type="term" value="C:nucleus"/>
    <property type="evidence" value="ECO:0007669"/>
    <property type="project" value="UniProtKB-SubCell"/>
</dbReference>
<dbReference type="PDB" id="5C6G">
    <property type="method" value="X-ray"/>
    <property type="resolution" value="2.60 A"/>
    <property type="chains" value="A/C=34-653"/>
</dbReference>
<evidence type="ECO:0000256" key="5">
    <source>
        <dbReference type="ARBA" id="ARBA00022829"/>
    </source>
</evidence>
<dbReference type="OMA" id="KIASRNC"/>
<dbReference type="STRING" id="284811.Q74ZR5"/>
<dbReference type="GO" id="GO:0051301">
    <property type="term" value="P:cell division"/>
    <property type="evidence" value="ECO:0007669"/>
    <property type="project" value="UniProtKB-KW"/>
</dbReference>
<evidence type="ECO:0000256" key="3">
    <source>
        <dbReference type="ARBA" id="ARBA00022618"/>
    </source>
</evidence>
<dbReference type="OrthoDB" id="4062938at2759"/>
<dbReference type="PDBsum" id="5C6G"/>
<comment type="subcellular location">
    <subcellularLocation>
        <location evidence="1">Nucleus</location>
    </subcellularLocation>
</comment>
<organism evidence="8 9">
    <name type="scientific">Eremothecium gossypii (strain ATCC 10895 / CBS 109.51 / FGSC 9923 / NRRL Y-1056)</name>
    <name type="common">Yeast</name>
    <name type="synonym">Ashbya gossypii</name>
    <dbReference type="NCBI Taxonomy" id="284811"/>
    <lineage>
        <taxon>Eukaryota</taxon>
        <taxon>Fungi</taxon>
        <taxon>Dikarya</taxon>
        <taxon>Ascomycota</taxon>
        <taxon>Saccharomycotina</taxon>
        <taxon>Saccharomycetes</taxon>
        <taxon>Saccharomycetales</taxon>
        <taxon>Saccharomycetaceae</taxon>
        <taxon>Eremothecium</taxon>
    </lineage>
</organism>
<evidence type="ECO:0007829" key="10">
    <source>
        <dbReference type="PDB" id="5C6G"/>
    </source>
</evidence>
<keyword evidence="10" id="KW-0002">3D-structure</keyword>
<dbReference type="Pfam" id="PF10345">
    <property type="entry name" value="Cohesin_load"/>
    <property type="match status" value="1"/>
</dbReference>
<evidence type="ECO:0000313" key="9">
    <source>
        <dbReference type="Proteomes" id="UP000000591"/>
    </source>
</evidence>
<dbReference type="RefSeq" id="NP_986799.1">
    <property type="nucleotide sequence ID" value="NM_211861.1"/>
</dbReference>
<dbReference type="InterPro" id="IPR019440">
    <property type="entry name" value="MAU2"/>
</dbReference>
<dbReference type="EMBL" id="AE016820">
    <property type="protein sequence ID" value="AAS54623.1"/>
    <property type="molecule type" value="Genomic_DNA"/>
</dbReference>
<reference evidence="9" key="2">
    <citation type="journal article" date="2013" name="G3 (Bethesda)">
        <title>Genomes of Ashbya fungi isolated from insects reveal four mating-type loci, numerous translocations, lack of transposons, and distinct gene duplications.</title>
        <authorList>
            <person name="Dietrich F.S."/>
            <person name="Voegeli S."/>
            <person name="Kuo S."/>
            <person name="Philippsen P."/>
        </authorList>
    </citation>
    <scope>GENOME REANNOTATION</scope>
    <source>
        <strain evidence="9">ATCC 10895 / CBS 109.51 / FGSC 9923 / NRRL Y-1056</strain>
    </source>
</reference>
<keyword evidence="6" id="KW-0539">Nucleus</keyword>
<evidence type="ECO:0000256" key="4">
    <source>
        <dbReference type="ARBA" id="ARBA00022776"/>
    </source>
</evidence>
<dbReference type="FunCoup" id="Q74ZR5">
    <property type="interactions" value="148"/>
</dbReference>
<evidence type="ECO:0000256" key="1">
    <source>
        <dbReference type="ARBA" id="ARBA00004123"/>
    </source>
</evidence>
<keyword evidence="7" id="KW-0131">Cell cycle</keyword>
<dbReference type="Proteomes" id="UP000000591">
    <property type="component" value="Chromosome VII"/>
</dbReference>
<dbReference type="GO" id="GO:0007059">
    <property type="term" value="P:chromosome segregation"/>
    <property type="evidence" value="ECO:0007669"/>
    <property type="project" value="UniProtKB-KW"/>
</dbReference>
<evidence type="ECO:0000313" key="8">
    <source>
        <dbReference type="EMBL" id="AAS54623.1"/>
    </source>
</evidence>
<evidence type="ECO:0000256" key="2">
    <source>
        <dbReference type="ARBA" id="ARBA00008585"/>
    </source>
</evidence>
<name>Q74ZR5_EREGS</name>
<accession>Q74ZR5</accession>
<dbReference type="KEGG" id="ago:AGOS_AGR133C"/>
<dbReference type="HOGENOM" id="CLU_409364_0_0_1"/>
<protein>
    <submittedName>
        <fullName evidence="8">AGR133Cp</fullName>
    </submittedName>
</protein>
<dbReference type="AlphaFoldDB" id="Q74ZR5"/>
<sequence length="653" mass="74363">MGLFSVSVATQRFQLCALKSRRVCDRRVRRQRTMVMAVNLHKHQKNLVYRLSQQYLAAARDLAADVRSEKQLQQYYTLVRQCVHGLRYVKDGFQLTVEEDIQVTLQLARVLLEETHEVELAEQYLGSLRTRLRTTPLTDARHAVEFQLLYDVPLAKEDRAELRQVVRHTTGLLEELADSDAWAWLFRYCRIIGLEAGGARSNSAVLQEYLKLLQLVSAGPVGLHAFVLCSCVAFILDRVVELDRSLLTQLRALRKAGTAIPLQLQMWSLLLDLLVAIQLDENIMDLLTDFKDFFSTHKDALKDGDDTVVLSIKEGVNVRLFVPLFNYHDCKNILLLFQSVSYLTTCYSKSSNFSTKFLPKVLKTSQELKETLQKRTSLVHVQSIRNIYDKVVDLCRFYQTWESLILSERVEGGIPRLQYSEYNILLEAISSQQAQQADLSHVGRLYSTLTKSKDPELRLIGIAHLYTLIVAELSSCSEGPEGISELTQKTTDAWEQLQHAYLSSSLVQNNVWKCSVAILWAISRFEPFSGHPIHSSSNDQQTLYMQQLNEFFTDNALVGTPEAVPAKDFKLKKSLLLHFLLNYLGGTMLVSDVQKRCDISSSCFQMGKQQYMPGMRYVAGIWHLMNSTVAMKTKEVAITRAKLEGLVDKMLNS</sequence>
<dbReference type="EvolutionaryTrace" id="Q74ZR5"/>